<name>A0ABP1S917_9HEXA</name>
<dbReference type="Gene3D" id="1.10.510.10">
    <property type="entry name" value="Transferase(Phosphotransferase) domain 1"/>
    <property type="match status" value="1"/>
</dbReference>
<comment type="caution">
    <text evidence="6">The sequence shown here is derived from an EMBL/GenBank/DDBJ whole genome shotgun (WGS) entry which is preliminary data.</text>
</comment>
<keyword evidence="3" id="KW-0547">Nucleotide-binding</keyword>
<dbReference type="Proteomes" id="UP001642540">
    <property type="component" value="Unassembled WGS sequence"/>
</dbReference>
<dbReference type="InterPro" id="IPR001245">
    <property type="entry name" value="Ser-Thr/Tyr_kinase_cat_dom"/>
</dbReference>
<dbReference type="InterPro" id="IPR008266">
    <property type="entry name" value="Tyr_kinase_AS"/>
</dbReference>
<keyword evidence="3" id="KW-0067">ATP-binding</keyword>
<dbReference type="PROSITE" id="PS50011">
    <property type="entry name" value="PROTEIN_KINASE_DOM"/>
    <property type="match status" value="1"/>
</dbReference>
<evidence type="ECO:0000256" key="4">
    <source>
        <dbReference type="SAM" id="Phobius"/>
    </source>
</evidence>
<dbReference type="EMBL" id="CAXLJM020000164">
    <property type="protein sequence ID" value="CAL8147213.1"/>
    <property type="molecule type" value="Genomic_DNA"/>
</dbReference>
<dbReference type="PROSITE" id="PS00107">
    <property type="entry name" value="PROTEIN_KINASE_ATP"/>
    <property type="match status" value="1"/>
</dbReference>
<dbReference type="PROSITE" id="PS00109">
    <property type="entry name" value="PROTEIN_KINASE_TYR"/>
    <property type="match status" value="1"/>
</dbReference>
<feature type="transmembrane region" description="Helical" evidence="4">
    <location>
        <begin position="371"/>
        <end position="401"/>
    </location>
</feature>
<evidence type="ECO:0000313" key="6">
    <source>
        <dbReference type="EMBL" id="CAL8147213.1"/>
    </source>
</evidence>
<evidence type="ECO:0000259" key="5">
    <source>
        <dbReference type="PROSITE" id="PS50011"/>
    </source>
</evidence>
<organism evidence="6 7">
    <name type="scientific">Orchesella dallaii</name>
    <dbReference type="NCBI Taxonomy" id="48710"/>
    <lineage>
        <taxon>Eukaryota</taxon>
        <taxon>Metazoa</taxon>
        <taxon>Ecdysozoa</taxon>
        <taxon>Arthropoda</taxon>
        <taxon>Hexapoda</taxon>
        <taxon>Collembola</taxon>
        <taxon>Entomobryomorpha</taxon>
        <taxon>Entomobryoidea</taxon>
        <taxon>Orchesellidae</taxon>
        <taxon>Orchesellinae</taxon>
        <taxon>Orchesella</taxon>
    </lineage>
</organism>
<evidence type="ECO:0000256" key="2">
    <source>
        <dbReference type="ARBA" id="ARBA00051243"/>
    </source>
</evidence>
<dbReference type="Gene3D" id="3.30.200.20">
    <property type="entry name" value="Phosphorylase Kinase, domain 1"/>
    <property type="match status" value="1"/>
</dbReference>
<protein>
    <recommendedName>
        <fullName evidence="5">Protein kinase domain-containing protein</fullName>
    </recommendedName>
</protein>
<dbReference type="PANTHER" id="PTHR24416:SF611">
    <property type="entry name" value="TYROSINE-PROTEIN KINASE TRANSMEMBRANE RECEPTOR ROR"/>
    <property type="match status" value="1"/>
</dbReference>
<dbReference type="InterPro" id="IPR017441">
    <property type="entry name" value="Protein_kinase_ATP_BS"/>
</dbReference>
<dbReference type="InterPro" id="IPR011009">
    <property type="entry name" value="Kinase-like_dom_sf"/>
</dbReference>
<evidence type="ECO:0000256" key="3">
    <source>
        <dbReference type="PROSITE-ProRule" id="PRU10141"/>
    </source>
</evidence>
<keyword evidence="4" id="KW-1133">Transmembrane helix</keyword>
<comment type="catalytic activity">
    <reaction evidence="2">
        <text>L-tyrosyl-[protein] + ATP = O-phospho-L-tyrosyl-[protein] + ADP + H(+)</text>
        <dbReference type="Rhea" id="RHEA:10596"/>
        <dbReference type="Rhea" id="RHEA-COMP:10136"/>
        <dbReference type="Rhea" id="RHEA-COMP:20101"/>
        <dbReference type="ChEBI" id="CHEBI:15378"/>
        <dbReference type="ChEBI" id="CHEBI:30616"/>
        <dbReference type="ChEBI" id="CHEBI:46858"/>
        <dbReference type="ChEBI" id="CHEBI:61978"/>
        <dbReference type="ChEBI" id="CHEBI:456216"/>
        <dbReference type="EC" id="2.7.10.1"/>
    </reaction>
</comment>
<dbReference type="CDD" id="cd00192">
    <property type="entry name" value="PTKc"/>
    <property type="match status" value="1"/>
</dbReference>
<keyword evidence="4" id="KW-0812">Transmembrane</keyword>
<comment type="subcellular location">
    <subcellularLocation>
        <location evidence="1">Membrane</location>
        <topology evidence="1">Single-pass membrane protein</topology>
    </subcellularLocation>
</comment>
<sequence length="734" mass="82960">MEMGLWRLKNDADQNVTEESFEEKTNLDIYHRPIKTDGLTAIFFDHQVRVHLTPRLSSYSEQDVMTLLQVISTRFPTVITAPNSYFGTKEFSPEAMEWVPKVAAKLNKNNLDKKDSIEKPISILFSFYQLESPEIPRNSSNSTPVLDLKIALEVAESANEIFPGTVTTLLFDGFRKVDKIEHLNQLKTGLNSEPAKRAIQKGIKIGTIIDLRTCQKFNSSVFAPITEKVELFIIDVKDSKAVARHPISILRKRIFDAGICMRFLKGLAPDVKVMVSVNCKEIATVNSVAALEDISACVHMVSEWGKENKIGVVMPQAFDVPSAPDGSNSFPDKEGGWWKLEKKTEQDLNVNLFVETLDEFLREQIDSDSSFGVGMVFLAICIVVAIALLLLATAGVLTIWVRRKQALLSGLEMDEFFNGVKIKAAASSLELKDVDDNIFMRLKYSRKKFEIKKREFHFDDSTNTILGEGNYGVVHKLKLSKFPNHVAVKIPKSNCTKETLKSLLSEIKIMSYVGVNEYVVQFLGAYTKEIQRGIVYIVTELCENGCLLSHLGEMKKTFAENKSGGIIELTRFCREIAAGMNFIAEKGVIHGDLSTRNVLLDSNETCKICDFGLSKKLYQYKIYTSQQPMELPWRWLAIESLKRFVFSVKSDVWGYGVTVWEIFSFGDVPYPGQQWDSDFVKALEGGLRMKKPKIAPAKIYSTMVDCWNIDPEFRPTFEKLVELFEVTVADYENV</sequence>
<feature type="binding site" evidence="3">
    <location>
        <position position="489"/>
    </location>
    <ligand>
        <name>ATP</name>
        <dbReference type="ChEBI" id="CHEBI:30616"/>
    </ligand>
</feature>
<keyword evidence="7" id="KW-1185">Reference proteome</keyword>
<gene>
    <name evidence="6" type="ORF">ODALV1_LOCUS31070</name>
</gene>
<dbReference type="InterPro" id="IPR000719">
    <property type="entry name" value="Prot_kinase_dom"/>
</dbReference>
<dbReference type="InterPro" id="IPR050122">
    <property type="entry name" value="RTK"/>
</dbReference>
<accession>A0ABP1S917</accession>
<evidence type="ECO:0000313" key="7">
    <source>
        <dbReference type="Proteomes" id="UP001642540"/>
    </source>
</evidence>
<proteinExistence type="predicted"/>
<keyword evidence="4" id="KW-0472">Membrane</keyword>
<dbReference type="PRINTS" id="PR00109">
    <property type="entry name" value="TYRKINASE"/>
</dbReference>
<feature type="domain" description="Protein kinase" evidence="5">
    <location>
        <begin position="460"/>
        <end position="728"/>
    </location>
</feature>
<evidence type="ECO:0000256" key="1">
    <source>
        <dbReference type="ARBA" id="ARBA00004167"/>
    </source>
</evidence>
<dbReference type="PANTHER" id="PTHR24416">
    <property type="entry name" value="TYROSINE-PROTEIN KINASE RECEPTOR"/>
    <property type="match status" value="1"/>
</dbReference>
<dbReference type="SUPFAM" id="SSF56112">
    <property type="entry name" value="Protein kinase-like (PK-like)"/>
    <property type="match status" value="1"/>
</dbReference>
<dbReference type="Pfam" id="PF07714">
    <property type="entry name" value="PK_Tyr_Ser-Thr"/>
    <property type="match status" value="1"/>
</dbReference>
<reference evidence="6 7" key="1">
    <citation type="submission" date="2024-08" db="EMBL/GenBank/DDBJ databases">
        <authorList>
            <person name="Cucini C."/>
            <person name="Frati F."/>
        </authorList>
    </citation>
    <scope>NUCLEOTIDE SEQUENCE [LARGE SCALE GENOMIC DNA]</scope>
</reference>